<comment type="catalytic activity">
    <reaction evidence="13">
        <text>L-threonyl-[protein] + ATP = O-phospho-L-threonyl-[protein] + ADP + H(+)</text>
        <dbReference type="Rhea" id="RHEA:46608"/>
        <dbReference type="Rhea" id="RHEA-COMP:11060"/>
        <dbReference type="Rhea" id="RHEA-COMP:11605"/>
        <dbReference type="ChEBI" id="CHEBI:15378"/>
        <dbReference type="ChEBI" id="CHEBI:30013"/>
        <dbReference type="ChEBI" id="CHEBI:30616"/>
        <dbReference type="ChEBI" id="CHEBI:61977"/>
        <dbReference type="ChEBI" id="CHEBI:456216"/>
        <dbReference type="EC" id="2.7.11.1"/>
    </reaction>
</comment>
<dbReference type="PROSITE" id="PS50011">
    <property type="entry name" value="PROTEIN_KINASE_DOM"/>
    <property type="match status" value="1"/>
</dbReference>
<evidence type="ECO:0000256" key="3">
    <source>
        <dbReference type="ARBA" id="ARBA00012513"/>
    </source>
</evidence>
<evidence type="ECO:0000256" key="15">
    <source>
        <dbReference type="PIRSR" id="PIRSR630616-1"/>
    </source>
</evidence>
<evidence type="ECO:0000313" key="22">
    <source>
        <dbReference type="EMBL" id="CAD8160219.1"/>
    </source>
</evidence>
<dbReference type="InterPro" id="IPR008271">
    <property type="entry name" value="Ser/Thr_kinase_AS"/>
</dbReference>
<dbReference type="Pfam" id="PF00069">
    <property type="entry name" value="Pkinase"/>
    <property type="match status" value="1"/>
</dbReference>
<feature type="binding site" evidence="18">
    <location>
        <position position="45"/>
    </location>
    <ligand>
        <name>ATP</name>
        <dbReference type="ChEBI" id="CHEBI:30616"/>
    </ligand>
</feature>
<organism evidence="22 23">
    <name type="scientific">Paramecium octaurelia</name>
    <dbReference type="NCBI Taxonomy" id="43137"/>
    <lineage>
        <taxon>Eukaryota</taxon>
        <taxon>Sar</taxon>
        <taxon>Alveolata</taxon>
        <taxon>Ciliophora</taxon>
        <taxon>Intramacronucleata</taxon>
        <taxon>Oligohymenophorea</taxon>
        <taxon>Peniculida</taxon>
        <taxon>Parameciidae</taxon>
        <taxon>Paramecium</taxon>
    </lineage>
</organism>
<feature type="coiled-coil region" evidence="19">
    <location>
        <begin position="513"/>
        <end position="546"/>
    </location>
</feature>
<comment type="subunit">
    <text evidence="2">Monomer.</text>
</comment>
<dbReference type="PANTHER" id="PTHR24350">
    <property type="entry name" value="SERINE/THREONINE-PROTEIN KINASE IAL-RELATED"/>
    <property type="match status" value="1"/>
</dbReference>
<protein>
    <recommendedName>
        <fullName evidence="3">non-specific serine/threonine protein kinase</fullName>
        <ecNumber evidence="3">2.7.11.1</ecNumber>
    </recommendedName>
</protein>
<dbReference type="FunFam" id="1.10.510.10:FF:000571">
    <property type="entry name" value="Maternal embryonic leucine zipper kinase"/>
    <property type="match status" value="1"/>
</dbReference>
<name>A0A8S1U9B6_PAROT</name>
<dbReference type="InterPro" id="IPR017441">
    <property type="entry name" value="Protein_kinase_ATP_BS"/>
</dbReference>
<dbReference type="Proteomes" id="UP000683925">
    <property type="component" value="Unassembled WGS sequence"/>
</dbReference>
<keyword evidence="8 16" id="KW-0547">Nucleotide-binding</keyword>
<dbReference type="GO" id="GO:0046872">
    <property type="term" value="F:metal ion binding"/>
    <property type="evidence" value="ECO:0007669"/>
    <property type="project" value="UniProtKB-KW"/>
</dbReference>
<feature type="region of interest" description="Disordered" evidence="20">
    <location>
        <begin position="461"/>
        <end position="483"/>
    </location>
</feature>
<dbReference type="PROSITE" id="PS00107">
    <property type="entry name" value="PROTEIN_KINASE_ATP"/>
    <property type="match status" value="1"/>
</dbReference>
<dbReference type="PROSITE" id="PS00108">
    <property type="entry name" value="PROTEIN_KINASE_ST"/>
    <property type="match status" value="1"/>
</dbReference>
<keyword evidence="10" id="KW-0106">Calcium</keyword>
<accession>A0A8S1U9B6</accession>
<evidence type="ECO:0000256" key="5">
    <source>
        <dbReference type="ARBA" id="ARBA00022679"/>
    </source>
</evidence>
<evidence type="ECO:0000256" key="14">
    <source>
        <dbReference type="ARBA" id="ARBA00048679"/>
    </source>
</evidence>
<feature type="binding site" evidence="16">
    <location>
        <position position="147"/>
    </location>
    <ligand>
        <name>ATP</name>
        <dbReference type="ChEBI" id="CHEBI:30616"/>
    </ligand>
</feature>
<evidence type="ECO:0000256" key="19">
    <source>
        <dbReference type="SAM" id="Coils"/>
    </source>
</evidence>
<evidence type="ECO:0000313" key="23">
    <source>
        <dbReference type="Proteomes" id="UP000683925"/>
    </source>
</evidence>
<evidence type="ECO:0000256" key="4">
    <source>
        <dbReference type="ARBA" id="ARBA00022527"/>
    </source>
</evidence>
<evidence type="ECO:0000256" key="10">
    <source>
        <dbReference type="ARBA" id="ARBA00022837"/>
    </source>
</evidence>
<reference evidence="22" key="1">
    <citation type="submission" date="2021-01" db="EMBL/GenBank/DDBJ databases">
        <authorList>
            <consortium name="Genoscope - CEA"/>
            <person name="William W."/>
        </authorList>
    </citation>
    <scope>NUCLEOTIDE SEQUENCE</scope>
</reference>
<keyword evidence="5" id="KW-0808">Transferase</keyword>
<feature type="cross-link" description="Glycyl lysine isopeptide (Lys-Gly) (interchain with G-Cter in SUMO2)" evidence="17">
    <location>
        <position position="130"/>
    </location>
</feature>
<dbReference type="OrthoDB" id="354826at2759"/>
<sequence length="661" mass="77245">MNDQMDIEFDLFEFQGLLGQGSFGTVLKAFNKNTKQTVAVKVIKKKQMLQYAQLMQEAQIQQELQHPNIVKFFGVYETENKILIEMELISGGSLSSITKCTEEQAKYIMYSIFNALQYMHNNNIAHRDLKPENILVTHDLSFVKVTDFGLSTGYSSLMTKQCGTLIYMAPEQLNNRIYNKAVDIWAAGVIMYQLLVGEHPYYKKGCDIPQSQLTMHENCKKILNDKQFSLFRRLTEINPTKRYSATQAMLHPWFNNGGEEPLTMEEQFQQWKQSQKFQNIISLLMLLSKMGYKKVLHNRELYHQVSKNLNNKKKQDVMNNYEQLFADYQKSLNDAQKTKISTVVPTPSLDQHNDNNEQIIFQSSLMKPFRQLSSFNKHDAIRIINTNSQIQTPSNEEDNELDQQIKFSNQSYLIKERLEKQNIRPQVMIQSQPTKLTSNLSEIDSNIQDIDTQQQHLEKQCQQSTATNTSVSPTKSPLRRKRVKRTQIKQYLNEEIVQSNVQQIQLITQKPKQQHQQQQQQQQQQQYQQQQQQQQLQQQLQQQQQQSTTNVIRQQSPSPKNKFKIQLKPLNHQQQPVSQTSQSNGNQSLRLKVQKLSVDKEFFAPPVLDLSNLALECLSPKYRKTRTNSLHYQKRVYANEFQPSRVLGNAYKKNYDSFYMK</sequence>
<keyword evidence="6" id="KW-0479">Metal-binding</keyword>
<evidence type="ECO:0000256" key="16">
    <source>
        <dbReference type="PIRSR" id="PIRSR630616-2"/>
    </source>
</evidence>
<evidence type="ECO:0000256" key="12">
    <source>
        <dbReference type="ARBA" id="ARBA00024334"/>
    </source>
</evidence>
<dbReference type="InterPro" id="IPR030616">
    <property type="entry name" value="Aur-like"/>
</dbReference>
<gene>
    <name evidence="22" type="ORF">POCTA_138.1.T0380062</name>
</gene>
<feature type="compositionally biased region" description="Polar residues" evidence="20">
    <location>
        <begin position="461"/>
        <end position="475"/>
    </location>
</feature>
<dbReference type="GO" id="GO:0005524">
    <property type="term" value="F:ATP binding"/>
    <property type="evidence" value="ECO:0007669"/>
    <property type="project" value="UniProtKB-UniRule"/>
</dbReference>
<evidence type="ECO:0000256" key="13">
    <source>
        <dbReference type="ARBA" id="ARBA00047899"/>
    </source>
</evidence>
<keyword evidence="11 16" id="KW-0067">ATP-binding</keyword>
<dbReference type="InterPro" id="IPR000719">
    <property type="entry name" value="Prot_kinase_dom"/>
</dbReference>
<evidence type="ECO:0000256" key="11">
    <source>
        <dbReference type="ARBA" id="ARBA00022840"/>
    </source>
</evidence>
<keyword evidence="4" id="KW-0723">Serine/threonine-protein kinase</keyword>
<evidence type="ECO:0000256" key="7">
    <source>
        <dbReference type="ARBA" id="ARBA00022737"/>
    </source>
</evidence>
<comment type="caution">
    <text evidence="22">The sequence shown here is derived from an EMBL/GenBank/DDBJ whole genome shotgun (WGS) entry which is preliminary data.</text>
</comment>
<evidence type="ECO:0000256" key="1">
    <source>
        <dbReference type="ARBA" id="ARBA00001946"/>
    </source>
</evidence>
<proteinExistence type="inferred from homology"/>
<feature type="domain" description="Protein kinase" evidence="21">
    <location>
        <begin position="12"/>
        <end position="254"/>
    </location>
</feature>
<feature type="binding site" evidence="16">
    <location>
        <begin position="132"/>
        <end position="133"/>
    </location>
    <ligand>
        <name>ATP</name>
        <dbReference type="ChEBI" id="CHEBI:30616"/>
    </ligand>
</feature>
<dbReference type="EMBL" id="CAJJDP010000038">
    <property type="protein sequence ID" value="CAD8160219.1"/>
    <property type="molecule type" value="Genomic_DNA"/>
</dbReference>
<evidence type="ECO:0000256" key="9">
    <source>
        <dbReference type="ARBA" id="ARBA00022777"/>
    </source>
</evidence>
<evidence type="ECO:0000256" key="6">
    <source>
        <dbReference type="ARBA" id="ARBA00022723"/>
    </source>
</evidence>
<evidence type="ECO:0000256" key="8">
    <source>
        <dbReference type="ARBA" id="ARBA00022741"/>
    </source>
</evidence>
<comment type="catalytic activity">
    <reaction evidence="14">
        <text>L-seryl-[protein] + ATP = O-phospho-L-seryl-[protein] + ADP + H(+)</text>
        <dbReference type="Rhea" id="RHEA:17989"/>
        <dbReference type="Rhea" id="RHEA-COMP:9863"/>
        <dbReference type="Rhea" id="RHEA-COMP:11604"/>
        <dbReference type="ChEBI" id="CHEBI:15378"/>
        <dbReference type="ChEBI" id="CHEBI:29999"/>
        <dbReference type="ChEBI" id="CHEBI:30616"/>
        <dbReference type="ChEBI" id="CHEBI:83421"/>
        <dbReference type="ChEBI" id="CHEBI:456216"/>
        <dbReference type="EC" id="2.7.11.1"/>
    </reaction>
</comment>
<evidence type="ECO:0000256" key="18">
    <source>
        <dbReference type="PROSITE-ProRule" id="PRU10141"/>
    </source>
</evidence>
<keyword evidence="19" id="KW-0175">Coiled coil</keyword>
<evidence type="ECO:0000256" key="2">
    <source>
        <dbReference type="ARBA" id="ARBA00011245"/>
    </source>
</evidence>
<keyword evidence="7" id="KW-0677">Repeat</keyword>
<dbReference type="EC" id="2.7.11.1" evidence="3"/>
<dbReference type="OMA" id="IMYSIFN"/>
<keyword evidence="9" id="KW-0418">Kinase</keyword>
<dbReference type="GO" id="GO:0004674">
    <property type="term" value="F:protein serine/threonine kinase activity"/>
    <property type="evidence" value="ECO:0007669"/>
    <property type="project" value="UniProtKB-KW"/>
</dbReference>
<evidence type="ECO:0000256" key="17">
    <source>
        <dbReference type="PIRSR" id="PIRSR630616-3"/>
    </source>
</evidence>
<dbReference type="SMART" id="SM00220">
    <property type="entry name" value="S_TKc"/>
    <property type="match status" value="1"/>
</dbReference>
<evidence type="ECO:0000259" key="21">
    <source>
        <dbReference type="PROSITE" id="PS50011"/>
    </source>
</evidence>
<comment type="cofactor">
    <cofactor evidence="1">
        <name>Mg(2+)</name>
        <dbReference type="ChEBI" id="CHEBI:18420"/>
    </cofactor>
</comment>
<dbReference type="FunFam" id="3.30.200.20:FF:000315">
    <property type="entry name" value="Calcium-dependent protein kinase 3"/>
    <property type="match status" value="1"/>
</dbReference>
<evidence type="ECO:0000256" key="20">
    <source>
        <dbReference type="SAM" id="MobiDB-lite"/>
    </source>
</evidence>
<keyword evidence="23" id="KW-1185">Reference proteome</keyword>
<feature type="active site" description="Proton acceptor" evidence="15">
    <location>
        <position position="128"/>
    </location>
</feature>
<dbReference type="AlphaFoldDB" id="A0A8S1U9B6"/>
<feature type="binding site" evidence="16">
    <location>
        <position position="41"/>
    </location>
    <ligand>
        <name>ATP</name>
        <dbReference type="ChEBI" id="CHEBI:30616"/>
    </ligand>
</feature>
<comment type="similarity">
    <text evidence="12">Belongs to the protein kinase superfamily. Ser/Thr protein kinase family. CDPK subfamily.</text>
</comment>